<evidence type="ECO:0000256" key="1">
    <source>
        <dbReference type="SAM" id="MobiDB-lite"/>
    </source>
</evidence>
<accession>A0A5M9ZM42</accession>
<name>A0A5M9ZM42_9BIFI</name>
<proteinExistence type="predicted"/>
<gene>
    <name evidence="2" type="ORF">EMO91_05680</name>
</gene>
<protein>
    <submittedName>
        <fullName evidence="2">Uncharacterized protein</fullName>
    </submittedName>
</protein>
<dbReference type="RefSeq" id="WP_150379154.1">
    <property type="nucleotide sequence ID" value="NZ_RZUH01000004.1"/>
</dbReference>
<comment type="caution">
    <text evidence="2">The sequence shown here is derived from an EMBL/GenBank/DDBJ whole genome shotgun (WGS) entry which is preliminary data.</text>
</comment>
<reference evidence="2 3" key="1">
    <citation type="journal article" date="2019" name="Syst. Appl. Microbiol.">
        <title>Characterization of Bifidobacterium species in feaces of the Egyptian fruit bat: Description of B. vespertilionis sp. nov. and B. rousetti sp. nov.</title>
        <authorList>
            <person name="Modesto M."/>
            <person name="Satti M."/>
            <person name="Watanabe K."/>
            <person name="Puglisi E."/>
            <person name="Morelli L."/>
            <person name="Huang C.-H."/>
            <person name="Liou J.-S."/>
            <person name="Miyashita M."/>
            <person name="Tamura T."/>
            <person name="Saito S."/>
            <person name="Mori K."/>
            <person name="Huang L."/>
            <person name="Sciavilla P."/>
            <person name="Sandri C."/>
            <person name="Spiezio C."/>
            <person name="Vitali F."/>
            <person name="Cavalieri D."/>
            <person name="Perpetuini G."/>
            <person name="Tofalo R."/>
            <person name="Bonetti A."/>
            <person name="Arita M."/>
            <person name="Mattarelli P."/>
        </authorList>
    </citation>
    <scope>NUCLEOTIDE SEQUENCE [LARGE SCALE GENOMIC DNA]</scope>
    <source>
        <strain evidence="2 3">RST17</strain>
    </source>
</reference>
<evidence type="ECO:0000313" key="2">
    <source>
        <dbReference type="EMBL" id="KAA8827952.1"/>
    </source>
</evidence>
<dbReference type="AlphaFoldDB" id="A0A5M9ZM42"/>
<sequence length="72" mass="7856">MKLPSEYMEYREGDSDEAAQGSGAELRTKAASMAERLEKTANEMAQQGYESVIFSVTNSAKAIAVFSIDKTD</sequence>
<dbReference type="Proteomes" id="UP000410049">
    <property type="component" value="Unassembled WGS sequence"/>
</dbReference>
<feature type="region of interest" description="Disordered" evidence="1">
    <location>
        <begin position="1"/>
        <end position="27"/>
    </location>
</feature>
<evidence type="ECO:0000313" key="3">
    <source>
        <dbReference type="Proteomes" id="UP000410049"/>
    </source>
</evidence>
<organism evidence="2 3">
    <name type="scientific">Bifidobacterium myosotis</name>
    <dbReference type="NCBI Taxonomy" id="1630166"/>
    <lineage>
        <taxon>Bacteria</taxon>
        <taxon>Bacillati</taxon>
        <taxon>Actinomycetota</taxon>
        <taxon>Actinomycetes</taxon>
        <taxon>Bifidobacteriales</taxon>
        <taxon>Bifidobacteriaceae</taxon>
        <taxon>Bifidobacterium</taxon>
    </lineage>
</organism>
<dbReference type="EMBL" id="RZUH01000004">
    <property type="protein sequence ID" value="KAA8827952.1"/>
    <property type="molecule type" value="Genomic_DNA"/>
</dbReference>